<dbReference type="EMBL" id="MFCA01000022">
    <property type="protein sequence ID" value="OGE01887.1"/>
    <property type="molecule type" value="Genomic_DNA"/>
</dbReference>
<evidence type="ECO:0000256" key="1">
    <source>
        <dbReference type="SAM" id="Phobius"/>
    </source>
</evidence>
<dbReference type="AlphaFoldDB" id="A0A1F5HCK2"/>
<dbReference type="STRING" id="1797737.A2196_04735"/>
<keyword evidence="1" id="KW-0812">Transmembrane</keyword>
<reference evidence="2 3" key="1">
    <citation type="journal article" date="2016" name="Nat. Commun.">
        <title>Thousands of microbial genomes shed light on interconnected biogeochemical processes in an aquifer system.</title>
        <authorList>
            <person name="Anantharaman K."/>
            <person name="Brown C.T."/>
            <person name="Hug L.A."/>
            <person name="Sharon I."/>
            <person name="Castelle C.J."/>
            <person name="Probst A.J."/>
            <person name="Thomas B.C."/>
            <person name="Singh A."/>
            <person name="Wilkins M.J."/>
            <person name="Karaoz U."/>
            <person name="Brodie E.L."/>
            <person name="Williams K.H."/>
            <person name="Hubbard S.S."/>
            <person name="Banfield J.F."/>
        </authorList>
    </citation>
    <scope>NUCLEOTIDE SEQUENCE [LARGE SCALE GENOMIC DNA]</scope>
</reference>
<protein>
    <submittedName>
        <fullName evidence="2">Uncharacterized protein</fullName>
    </submittedName>
</protein>
<accession>A0A1F5HCK2</accession>
<organism evidence="2 3">
    <name type="scientific">Candidatus Curtissbacteria bacterium RIFOXYA1_FULL_41_14</name>
    <dbReference type="NCBI Taxonomy" id="1797737"/>
    <lineage>
        <taxon>Bacteria</taxon>
        <taxon>Candidatus Curtissiibacteriota</taxon>
    </lineage>
</organism>
<proteinExistence type="predicted"/>
<feature type="transmembrane region" description="Helical" evidence="1">
    <location>
        <begin position="45"/>
        <end position="71"/>
    </location>
</feature>
<keyword evidence="1" id="KW-0472">Membrane</keyword>
<name>A0A1F5HCK2_9BACT</name>
<dbReference type="Proteomes" id="UP000176751">
    <property type="component" value="Unassembled WGS sequence"/>
</dbReference>
<sequence length="108" mass="11853">MDLNKKYNPALVGFIQAAGVSAYCALVSAFFFYLTKTKVTPPGFFGFFLMLALLVFSAAITGSLVFGYGAYLTLVKNRIKEAFTILLYTLLFTLLIILTTVILIVSFA</sequence>
<evidence type="ECO:0000313" key="2">
    <source>
        <dbReference type="EMBL" id="OGE01887.1"/>
    </source>
</evidence>
<comment type="caution">
    <text evidence="2">The sequence shown here is derived from an EMBL/GenBank/DDBJ whole genome shotgun (WGS) entry which is preliminary data.</text>
</comment>
<feature type="transmembrane region" description="Helical" evidence="1">
    <location>
        <begin position="83"/>
        <end position="107"/>
    </location>
</feature>
<keyword evidence="1" id="KW-1133">Transmembrane helix</keyword>
<gene>
    <name evidence="2" type="ORF">A2196_04735</name>
</gene>
<evidence type="ECO:0000313" key="3">
    <source>
        <dbReference type="Proteomes" id="UP000176751"/>
    </source>
</evidence>
<feature type="transmembrane region" description="Helical" evidence="1">
    <location>
        <begin position="12"/>
        <end position="33"/>
    </location>
</feature>